<feature type="domain" description="F-box associated beta-propeller type 1" evidence="2">
    <location>
        <begin position="57"/>
        <end position="267"/>
    </location>
</feature>
<dbReference type="SUPFAM" id="SSF81383">
    <property type="entry name" value="F-box domain"/>
    <property type="match status" value="1"/>
</dbReference>
<dbReference type="SUPFAM" id="SSF50965">
    <property type="entry name" value="Galactose oxidase, central domain"/>
    <property type="match status" value="1"/>
</dbReference>
<evidence type="ECO:0000259" key="2">
    <source>
        <dbReference type="Pfam" id="PF07734"/>
    </source>
</evidence>
<feature type="domain" description="F-box" evidence="1">
    <location>
        <begin position="7"/>
        <end position="45"/>
    </location>
</feature>
<accession>A0ABM1RJF1</accession>
<evidence type="ECO:0000313" key="3">
    <source>
        <dbReference type="Proteomes" id="UP000694864"/>
    </source>
</evidence>
<dbReference type="InterPro" id="IPR017451">
    <property type="entry name" value="F-box-assoc_interact_dom"/>
</dbReference>
<evidence type="ECO:0000259" key="1">
    <source>
        <dbReference type="Pfam" id="PF00646"/>
    </source>
</evidence>
<dbReference type="Gene3D" id="1.20.1280.50">
    <property type="match status" value="1"/>
</dbReference>
<evidence type="ECO:0000313" key="4">
    <source>
        <dbReference type="RefSeq" id="XP_019099139.1"/>
    </source>
</evidence>
<dbReference type="InterPro" id="IPR006527">
    <property type="entry name" value="F-box-assoc_dom_typ1"/>
</dbReference>
<sequence length="267" mass="31077">MVMPDGFPRDLLEEILCRVPATSLQRIRYSCRLWNNICDTRRFTRKHFRKAPKQCLILMMNEFRVSSMSLNLFKNPSTRALSLPDPCFSSEQFEISKVSHWEGLLLCTNVYQTRIVVWNPCTGETRWIQTRQTGGTCALGSYHDKNSHGKSYKILCYNMGKFYPRPEFAIYESNSNSWRTIDTTLECHVEHSEFCVSLKGNTYWVVSAVKQKQLGVFLLAFDYTTETFRRLCLPYQCPSFEVVSLSVVREEKLSVLLQRDARSVTEI</sequence>
<dbReference type="NCBIfam" id="TIGR01640">
    <property type="entry name" value="F_box_assoc_1"/>
    <property type="match status" value="1"/>
</dbReference>
<dbReference type="PANTHER" id="PTHR31672">
    <property type="entry name" value="BNACNNG10540D PROTEIN"/>
    <property type="match status" value="1"/>
</dbReference>
<organism evidence="3 4">
    <name type="scientific">Camelina sativa</name>
    <name type="common">False flax</name>
    <name type="synonym">Myagrum sativum</name>
    <dbReference type="NCBI Taxonomy" id="90675"/>
    <lineage>
        <taxon>Eukaryota</taxon>
        <taxon>Viridiplantae</taxon>
        <taxon>Streptophyta</taxon>
        <taxon>Embryophyta</taxon>
        <taxon>Tracheophyta</taxon>
        <taxon>Spermatophyta</taxon>
        <taxon>Magnoliopsida</taxon>
        <taxon>eudicotyledons</taxon>
        <taxon>Gunneridae</taxon>
        <taxon>Pentapetalae</taxon>
        <taxon>rosids</taxon>
        <taxon>malvids</taxon>
        <taxon>Brassicales</taxon>
        <taxon>Brassicaceae</taxon>
        <taxon>Camelineae</taxon>
        <taxon>Camelina</taxon>
    </lineage>
</organism>
<dbReference type="Pfam" id="PF00646">
    <property type="entry name" value="F-box"/>
    <property type="match status" value="1"/>
</dbReference>
<dbReference type="InterPro" id="IPR001810">
    <property type="entry name" value="F-box_dom"/>
</dbReference>
<dbReference type="InterPro" id="IPR036047">
    <property type="entry name" value="F-box-like_dom_sf"/>
</dbReference>
<dbReference type="Pfam" id="PF07734">
    <property type="entry name" value="FBA_1"/>
    <property type="match status" value="1"/>
</dbReference>
<dbReference type="RefSeq" id="XP_019099139.1">
    <property type="nucleotide sequence ID" value="XM_019243594.1"/>
</dbReference>
<keyword evidence="3" id="KW-1185">Reference proteome</keyword>
<reference evidence="3" key="1">
    <citation type="journal article" date="2014" name="Nat. Commun.">
        <title>The emerging biofuel crop Camelina sativa retains a highly undifferentiated hexaploid genome structure.</title>
        <authorList>
            <person name="Kagale S."/>
            <person name="Koh C."/>
            <person name="Nixon J."/>
            <person name="Bollina V."/>
            <person name="Clarke W.E."/>
            <person name="Tuteja R."/>
            <person name="Spillane C."/>
            <person name="Robinson S.J."/>
            <person name="Links M.G."/>
            <person name="Clarke C."/>
            <person name="Higgins E.E."/>
            <person name="Huebert T."/>
            <person name="Sharpe A.G."/>
            <person name="Parkin I.A."/>
        </authorList>
    </citation>
    <scope>NUCLEOTIDE SEQUENCE [LARGE SCALE GENOMIC DNA]</scope>
    <source>
        <strain evidence="3">cv. DH55</strain>
    </source>
</reference>
<proteinExistence type="predicted"/>
<name>A0ABM1RJF1_CAMSA</name>
<dbReference type="InterPro" id="IPR050796">
    <property type="entry name" value="SCF_F-box_component"/>
</dbReference>
<dbReference type="GeneID" id="109132242"/>
<protein>
    <submittedName>
        <fullName evidence="4">Probable F-box protein At5g47300</fullName>
    </submittedName>
</protein>
<gene>
    <name evidence="4" type="primary">LOC109132242</name>
</gene>
<reference evidence="4" key="2">
    <citation type="submission" date="2025-08" db="UniProtKB">
        <authorList>
            <consortium name="RefSeq"/>
        </authorList>
    </citation>
    <scope>IDENTIFICATION</scope>
    <source>
        <tissue evidence="4">Leaf</tissue>
    </source>
</reference>
<dbReference type="InterPro" id="IPR011043">
    <property type="entry name" value="Gal_Oxase/kelch_b-propeller"/>
</dbReference>
<dbReference type="Proteomes" id="UP000694864">
    <property type="component" value="Chromosome 1"/>
</dbReference>